<feature type="region of interest" description="Disordered" evidence="6">
    <location>
        <begin position="193"/>
        <end position="258"/>
    </location>
</feature>
<dbReference type="Pfam" id="PF00012">
    <property type="entry name" value="HSP70"/>
    <property type="match status" value="1"/>
</dbReference>
<dbReference type="EMBL" id="BMMT01000020">
    <property type="protein sequence ID" value="GGJ02780.1"/>
    <property type="molecule type" value="Genomic_DNA"/>
</dbReference>
<dbReference type="Gene3D" id="3.30.420.40">
    <property type="match status" value="2"/>
</dbReference>
<keyword evidence="4" id="KW-0346">Stress response</keyword>
<evidence type="ECO:0000256" key="1">
    <source>
        <dbReference type="ARBA" id="ARBA00007381"/>
    </source>
</evidence>
<dbReference type="PRINTS" id="PR00301">
    <property type="entry name" value="HEATSHOCK70"/>
</dbReference>
<evidence type="ECO:0000256" key="2">
    <source>
        <dbReference type="ARBA" id="ARBA00022741"/>
    </source>
</evidence>
<reference evidence="7 8" key="1">
    <citation type="journal article" date="2014" name="Int. J. Syst. Evol. Microbiol.">
        <title>Complete genome sequence of Corynebacterium casei LMG S-19264T (=DSM 44701T), isolated from a smear-ripened cheese.</title>
        <authorList>
            <consortium name="US DOE Joint Genome Institute (JGI-PGF)"/>
            <person name="Walter F."/>
            <person name="Albersmeier A."/>
            <person name="Kalinowski J."/>
            <person name="Ruckert C."/>
        </authorList>
    </citation>
    <scope>NUCLEOTIDE SEQUENCE [LARGE SCALE GENOMIC DNA]</scope>
    <source>
        <strain evidence="7 8">CGMCC 4.7206</strain>
    </source>
</reference>
<feature type="compositionally biased region" description="Basic residues" evidence="6">
    <location>
        <begin position="225"/>
        <end position="235"/>
    </location>
</feature>
<dbReference type="AlphaFoldDB" id="A0A917K6F7"/>
<protein>
    <recommendedName>
        <fullName evidence="9">Hsp70 protein</fullName>
    </recommendedName>
</protein>
<dbReference type="PROSITE" id="PS00329">
    <property type="entry name" value="HSP70_2"/>
    <property type="match status" value="1"/>
</dbReference>
<name>A0A917K6F7_9PSEU</name>
<dbReference type="PROSITE" id="PS01036">
    <property type="entry name" value="HSP70_3"/>
    <property type="match status" value="1"/>
</dbReference>
<dbReference type="GO" id="GO:0005524">
    <property type="term" value="F:ATP binding"/>
    <property type="evidence" value="ECO:0007669"/>
    <property type="project" value="UniProtKB-KW"/>
</dbReference>
<dbReference type="GO" id="GO:0140662">
    <property type="term" value="F:ATP-dependent protein folding chaperone"/>
    <property type="evidence" value="ECO:0007669"/>
    <property type="project" value="InterPro"/>
</dbReference>
<comment type="similarity">
    <text evidence="1">Belongs to the heat shock protein 70 family.</text>
</comment>
<dbReference type="InterPro" id="IPR018181">
    <property type="entry name" value="Heat_shock_70_CS"/>
</dbReference>
<organism evidence="7 8">
    <name type="scientific">Saccharopolyspora thermophila</name>
    <dbReference type="NCBI Taxonomy" id="89367"/>
    <lineage>
        <taxon>Bacteria</taxon>
        <taxon>Bacillati</taxon>
        <taxon>Actinomycetota</taxon>
        <taxon>Actinomycetes</taxon>
        <taxon>Pseudonocardiales</taxon>
        <taxon>Pseudonocardiaceae</taxon>
        <taxon>Saccharopolyspora</taxon>
    </lineage>
</organism>
<evidence type="ECO:0000313" key="7">
    <source>
        <dbReference type="EMBL" id="GGJ02780.1"/>
    </source>
</evidence>
<keyword evidence="2" id="KW-0547">Nucleotide-binding</keyword>
<proteinExistence type="inferred from homology"/>
<evidence type="ECO:0000256" key="6">
    <source>
        <dbReference type="SAM" id="MobiDB-lite"/>
    </source>
</evidence>
<evidence type="ECO:0000313" key="8">
    <source>
        <dbReference type="Proteomes" id="UP000597989"/>
    </source>
</evidence>
<dbReference type="Proteomes" id="UP000597989">
    <property type="component" value="Unassembled WGS sequence"/>
</dbReference>
<evidence type="ECO:0008006" key="9">
    <source>
        <dbReference type="Google" id="ProtNLM"/>
    </source>
</evidence>
<dbReference type="SUPFAM" id="SSF53067">
    <property type="entry name" value="Actin-like ATPase domain"/>
    <property type="match status" value="1"/>
</dbReference>
<gene>
    <name evidence="7" type="ORF">GCM10011581_44790</name>
</gene>
<evidence type="ECO:0000256" key="5">
    <source>
        <dbReference type="ARBA" id="ARBA00023186"/>
    </source>
</evidence>
<dbReference type="InterPro" id="IPR013126">
    <property type="entry name" value="Hsp_70_fam"/>
</dbReference>
<evidence type="ECO:0000256" key="4">
    <source>
        <dbReference type="ARBA" id="ARBA00023016"/>
    </source>
</evidence>
<keyword evidence="3" id="KW-0067">ATP-binding</keyword>
<dbReference type="Gene3D" id="3.90.640.10">
    <property type="entry name" value="Actin, Chain A, domain 4"/>
    <property type="match status" value="1"/>
</dbReference>
<dbReference type="InterPro" id="IPR043129">
    <property type="entry name" value="ATPase_NBD"/>
</dbReference>
<comment type="caution">
    <text evidence="7">The sequence shown here is derived from an EMBL/GenBank/DDBJ whole genome shotgun (WGS) entry which is preliminary data.</text>
</comment>
<evidence type="ECO:0000256" key="3">
    <source>
        <dbReference type="ARBA" id="ARBA00022840"/>
    </source>
</evidence>
<sequence length="258" mass="27352">MRSRTGAVLVYDLGGGTFDTTVLRTGVDGVHVVATDGDSRLGGADWNERIREHLAAAFVREFPAADPDDEEFRLHLQDASEQVKRQLSAVTSRRVALCCGDDAMTVELDRATLDELGADLVDRTLRIVDRVLAAAAEKGVTNIDEVLLVGGATRLPAISRAVHQHLGLAPKTADPDLAVVCGAALAHHRGGRAAQLRPAASGQLPRGRTVVRPASGAPQRAPARSGHRPLRHRPQRPAIGPHPGVRAVRGRPVTRGGA</sequence>
<keyword evidence="5" id="KW-0143">Chaperone</keyword>
<accession>A0A917K6F7</accession>
<dbReference type="PANTHER" id="PTHR19375">
    <property type="entry name" value="HEAT SHOCK PROTEIN 70KDA"/>
    <property type="match status" value="1"/>
</dbReference>